<dbReference type="GO" id="GO:0035556">
    <property type="term" value="P:intracellular signal transduction"/>
    <property type="evidence" value="ECO:0007669"/>
    <property type="project" value="TreeGrafter"/>
</dbReference>
<sequence length="368" mass="40710">MRFSFNVDVGFLAVESAWSRRRESVVKVGVGAYSEVFTFRSERTVVKLIPIEGAFNLRGGEQMRACDVLPEVVAMQAVSQLDTTCPFVPPCGLGSSSSSSSNSSTQNFVHLRRVSVVQGALPSYLLAACKRPGSVDTAGKEMRNVFPKTQKWVALESDYGGDGIADKLASSLISCPNYIPSCQQARLSIFCQTALALAVAERRLRFEHRDLHCGNVLISGVEGRRDCENEAPASTLDGVVYRPCGGPLASIIDFTFSRLDHNLAPLFSDMSRVCERARVRKQPIDIIYMEMQEELGNRWGQFRPRTNCLCLNLIALWLWRAEGDGPCELHSDGDATLKWSIIVHLLMGSRSAVDFVHKAEFSASFLFR</sequence>
<dbReference type="PANTHER" id="PTHR24419">
    <property type="entry name" value="INTERLEUKIN-1 RECEPTOR-ASSOCIATED KINASE"/>
    <property type="match status" value="1"/>
</dbReference>
<protein>
    <submittedName>
        <fullName evidence="3">Protein kinase domain-containing protein</fullName>
    </submittedName>
</protein>
<accession>A0A0R3VYQ2</accession>
<dbReference type="Proteomes" id="UP000282613">
    <property type="component" value="Unassembled WGS sequence"/>
</dbReference>
<reference evidence="3" key="1">
    <citation type="submission" date="2017-02" db="UniProtKB">
        <authorList>
            <consortium name="WormBaseParasite"/>
        </authorList>
    </citation>
    <scope>IDENTIFICATION</scope>
</reference>
<dbReference type="EMBL" id="UYRS01002010">
    <property type="protein sequence ID" value="VDK25503.1"/>
    <property type="molecule type" value="Genomic_DNA"/>
</dbReference>
<dbReference type="GO" id="GO:0005737">
    <property type="term" value="C:cytoplasm"/>
    <property type="evidence" value="ECO:0007669"/>
    <property type="project" value="TreeGrafter"/>
</dbReference>
<evidence type="ECO:0000313" key="3">
    <source>
        <dbReference type="WBParaSite" id="TASK_0000254601-mRNA-1"/>
    </source>
</evidence>
<dbReference type="Pfam" id="PF12330">
    <property type="entry name" value="Haspin_kinase"/>
    <property type="match status" value="1"/>
</dbReference>
<dbReference type="OrthoDB" id="21018at2759"/>
<dbReference type="WBParaSite" id="TASK_0000254601-mRNA-1">
    <property type="protein sequence ID" value="TASK_0000254601-mRNA-1"/>
    <property type="gene ID" value="TASK_0000254601"/>
</dbReference>
<keyword evidence="2" id="KW-1185">Reference proteome</keyword>
<organism evidence="3">
    <name type="scientific">Taenia asiatica</name>
    <name type="common">Asian tapeworm</name>
    <dbReference type="NCBI Taxonomy" id="60517"/>
    <lineage>
        <taxon>Eukaryota</taxon>
        <taxon>Metazoa</taxon>
        <taxon>Spiralia</taxon>
        <taxon>Lophotrochozoa</taxon>
        <taxon>Platyhelminthes</taxon>
        <taxon>Cestoda</taxon>
        <taxon>Eucestoda</taxon>
        <taxon>Cyclophyllidea</taxon>
        <taxon>Taeniidae</taxon>
        <taxon>Taenia</taxon>
    </lineage>
</organism>
<dbReference type="Gene3D" id="3.30.200.20">
    <property type="entry name" value="Phosphorylase Kinase, domain 1"/>
    <property type="match status" value="1"/>
</dbReference>
<dbReference type="Gene3D" id="1.10.510.10">
    <property type="entry name" value="Transferase(Phosphotransferase) domain 1"/>
    <property type="match status" value="1"/>
</dbReference>
<dbReference type="STRING" id="60517.A0A0R3VYQ2"/>
<dbReference type="PANTHER" id="PTHR24419:SF18">
    <property type="entry name" value="SERINE_THREONINE-PROTEIN KINASE HASPIN"/>
    <property type="match status" value="1"/>
</dbReference>
<gene>
    <name evidence="1" type="ORF">TASK_LOCUS2547</name>
</gene>
<dbReference type="InterPro" id="IPR011009">
    <property type="entry name" value="Kinase-like_dom_sf"/>
</dbReference>
<dbReference type="SUPFAM" id="SSF56112">
    <property type="entry name" value="Protein kinase-like (PK-like)"/>
    <property type="match status" value="1"/>
</dbReference>
<dbReference type="GO" id="GO:0072354">
    <property type="term" value="F:histone H3T3 kinase activity"/>
    <property type="evidence" value="ECO:0007669"/>
    <property type="project" value="TreeGrafter"/>
</dbReference>
<evidence type="ECO:0000313" key="1">
    <source>
        <dbReference type="EMBL" id="VDK25503.1"/>
    </source>
</evidence>
<reference evidence="1 2" key="2">
    <citation type="submission" date="2018-11" db="EMBL/GenBank/DDBJ databases">
        <authorList>
            <consortium name="Pathogen Informatics"/>
        </authorList>
    </citation>
    <scope>NUCLEOTIDE SEQUENCE [LARGE SCALE GENOMIC DNA]</scope>
</reference>
<evidence type="ECO:0000313" key="2">
    <source>
        <dbReference type="Proteomes" id="UP000282613"/>
    </source>
</evidence>
<proteinExistence type="predicted"/>
<name>A0A0R3VYQ2_TAEAS</name>
<dbReference type="GO" id="GO:0000278">
    <property type="term" value="P:mitotic cell cycle"/>
    <property type="evidence" value="ECO:0007669"/>
    <property type="project" value="TreeGrafter"/>
</dbReference>
<dbReference type="GO" id="GO:0005634">
    <property type="term" value="C:nucleus"/>
    <property type="evidence" value="ECO:0007669"/>
    <property type="project" value="TreeGrafter"/>
</dbReference>
<dbReference type="AlphaFoldDB" id="A0A0R3VYQ2"/>